<proteinExistence type="predicted"/>
<organism evidence="2 3">
    <name type="scientific">Ideonella aquatica</name>
    <dbReference type="NCBI Taxonomy" id="2824119"/>
    <lineage>
        <taxon>Bacteria</taxon>
        <taxon>Pseudomonadati</taxon>
        <taxon>Pseudomonadota</taxon>
        <taxon>Betaproteobacteria</taxon>
        <taxon>Burkholderiales</taxon>
        <taxon>Sphaerotilaceae</taxon>
        <taxon>Ideonella</taxon>
    </lineage>
</organism>
<feature type="transmembrane region" description="Helical" evidence="1">
    <location>
        <begin position="7"/>
        <end position="27"/>
    </location>
</feature>
<keyword evidence="1" id="KW-0472">Membrane</keyword>
<evidence type="ECO:0000313" key="2">
    <source>
        <dbReference type="EMBL" id="MBQ0960985.1"/>
    </source>
</evidence>
<feature type="transmembrane region" description="Helical" evidence="1">
    <location>
        <begin position="33"/>
        <end position="52"/>
    </location>
</feature>
<sequence>MTPAQLALGVAGVVGVFNAAFFSVVAYEISGHSMAAGAAGALIILVAEALLVKNLGPKIGAKLNESMAPASGS</sequence>
<comment type="caution">
    <text evidence="2">The sequence shown here is derived from an EMBL/GenBank/DDBJ whole genome shotgun (WGS) entry which is preliminary data.</text>
</comment>
<keyword evidence="1" id="KW-1133">Transmembrane helix</keyword>
<dbReference type="RefSeq" id="WP_210803659.1">
    <property type="nucleotide sequence ID" value="NZ_JAGQDE010000020.1"/>
</dbReference>
<accession>A0A940YXH0</accession>
<dbReference type="AlphaFoldDB" id="A0A940YXH0"/>
<name>A0A940YXH0_9BURK</name>
<evidence type="ECO:0000256" key="1">
    <source>
        <dbReference type="SAM" id="Phobius"/>
    </source>
</evidence>
<dbReference type="Proteomes" id="UP000678374">
    <property type="component" value="Unassembled WGS sequence"/>
</dbReference>
<keyword evidence="3" id="KW-1185">Reference proteome</keyword>
<keyword evidence="1" id="KW-0812">Transmembrane</keyword>
<dbReference type="EMBL" id="JAGQDE010000020">
    <property type="protein sequence ID" value="MBQ0960985.1"/>
    <property type="molecule type" value="Genomic_DNA"/>
</dbReference>
<evidence type="ECO:0000313" key="3">
    <source>
        <dbReference type="Proteomes" id="UP000678374"/>
    </source>
</evidence>
<protein>
    <submittedName>
        <fullName evidence="2">Uncharacterized protein</fullName>
    </submittedName>
</protein>
<reference evidence="2" key="1">
    <citation type="submission" date="2021-04" db="EMBL/GenBank/DDBJ databases">
        <title>The genome sequence of Ideonella sp. 4Y11.</title>
        <authorList>
            <person name="Liu Y."/>
        </authorList>
    </citation>
    <scope>NUCLEOTIDE SEQUENCE</scope>
    <source>
        <strain evidence="2">4Y11</strain>
    </source>
</reference>
<gene>
    <name evidence="2" type="ORF">KAK06_18665</name>
</gene>